<dbReference type="Pfam" id="PF09479">
    <property type="entry name" value="Flg_new"/>
    <property type="match status" value="1"/>
</dbReference>
<name>A0ABW2F9Z9_9BACL</name>
<evidence type="ECO:0000313" key="5">
    <source>
        <dbReference type="Proteomes" id="UP001596378"/>
    </source>
</evidence>
<feature type="region of interest" description="Disordered" evidence="2">
    <location>
        <begin position="970"/>
        <end position="1002"/>
    </location>
</feature>
<keyword evidence="5" id="KW-1185">Reference proteome</keyword>
<evidence type="ECO:0000259" key="3">
    <source>
        <dbReference type="PROSITE" id="PS51272"/>
    </source>
</evidence>
<dbReference type="InterPro" id="IPR001119">
    <property type="entry name" value="SLH_dom"/>
</dbReference>
<reference evidence="5" key="1">
    <citation type="journal article" date="2019" name="Int. J. Syst. Evol. Microbiol.">
        <title>The Global Catalogue of Microorganisms (GCM) 10K type strain sequencing project: providing services to taxonomists for standard genome sequencing and annotation.</title>
        <authorList>
            <consortium name="The Broad Institute Genomics Platform"/>
            <consortium name="The Broad Institute Genome Sequencing Center for Infectious Disease"/>
            <person name="Wu L."/>
            <person name="Ma J."/>
        </authorList>
    </citation>
    <scope>NUCLEOTIDE SEQUENCE [LARGE SCALE GENOMIC DNA]</scope>
    <source>
        <strain evidence="5">KCTC 12907</strain>
    </source>
</reference>
<dbReference type="PROSITE" id="PS51272">
    <property type="entry name" value="SLH"/>
    <property type="match status" value="3"/>
</dbReference>
<dbReference type="InterPro" id="IPR042229">
    <property type="entry name" value="Listeria/Bacterioides_rpt_sf"/>
</dbReference>
<feature type="domain" description="SLH" evidence="3">
    <location>
        <begin position="1248"/>
        <end position="1306"/>
    </location>
</feature>
<accession>A0ABW2F9Z9</accession>
<dbReference type="PANTHER" id="PTHR34677:SF3">
    <property type="entry name" value="BACTERIAL IG-LIKE DOMAIN-CONTAINING PROTEIN"/>
    <property type="match status" value="1"/>
</dbReference>
<dbReference type="Pfam" id="PF16403">
    <property type="entry name" value="Bact_surface_Ig-like"/>
    <property type="match status" value="3"/>
</dbReference>
<organism evidence="4 5">
    <name type="scientific">Cohnella cellulosilytica</name>
    <dbReference type="NCBI Taxonomy" id="986710"/>
    <lineage>
        <taxon>Bacteria</taxon>
        <taxon>Bacillati</taxon>
        <taxon>Bacillota</taxon>
        <taxon>Bacilli</taxon>
        <taxon>Bacillales</taxon>
        <taxon>Paenibacillaceae</taxon>
        <taxon>Cohnella</taxon>
    </lineage>
</organism>
<evidence type="ECO:0000313" key="4">
    <source>
        <dbReference type="EMBL" id="MFC7150053.1"/>
    </source>
</evidence>
<dbReference type="InterPro" id="IPR013783">
    <property type="entry name" value="Ig-like_fold"/>
</dbReference>
<dbReference type="InterPro" id="IPR032179">
    <property type="entry name" value="Cry22Aa_Ig-like"/>
</dbReference>
<dbReference type="Gene3D" id="2.60.40.10">
    <property type="entry name" value="Immunoglobulins"/>
    <property type="match status" value="3"/>
</dbReference>
<dbReference type="RefSeq" id="WP_378046206.1">
    <property type="nucleotide sequence ID" value="NZ_JBHMDN010000010.1"/>
</dbReference>
<evidence type="ECO:0000256" key="1">
    <source>
        <dbReference type="ARBA" id="ARBA00004196"/>
    </source>
</evidence>
<dbReference type="InterPro" id="IPR013378">
    <property type="entry name" value="InlB-like_B-rpt"/>
</dbReference>
<dbReference type="PANTHER" id="PTHR34677">
    <property type="match status" value="1"/>
</dbReference>
<evidence type="ECO:0000256" key="2">
    <source>
        <dbReference type="SAM" id="MobiDB-lite"/>
    </source>
</evidence>
<gene>
    <name evidence="4" type="ORF">ACFQMJ_16120</name>
</gene>
<proteinExistence type="predicted"/>
<dbReference type="Pfam" id="PF00395">
    <property type="entry name" value="SLH"/>
    <property type="match status" value="3"/>
</dbReference>
<feature type="domain" description="SLH" evidence="3">
    <location>
        <begin position="1307"/>
        <end position="1370"/>
    </location>
</feature>
<dbReference type="InterPro" id="IPR044048">
    <property type="entry name" value="Big_12"/>
</dbReference>
<dbReference type="Pfam" id="PF19078">
    <property type="entry name" value="Big_12"/>
    <property type="match status" value="2"/>
</dbReference>
<comment type="subcellular location">
    <subcellularLocation>
        <location evidence="1">Cell envelope</location>
    </subcellularLocation>
</comment>
<comment type="caution">
    <text evidence="4">The sequence shown here is derived from an EMBL/GenBank/DDBJ whole genome shotgun (WGS) entry which is preliminary data.</text>
</comment>
<protein>
    <submittedName>
        <fullName evidence="4">Immunoglobulin-like domain-containing protein</fullName>
    </submittedName>
</protein>
<dbReference type="EMBL" id="JBHTAI010000009">
    <property type="protein sequence ID" value="MFC7150053.1"/>
    <property type="molecule type" value="Genomic_DNA"/>
</dbReference>
<feature type="domain" description="SLH" evidence="3">
    <location>
        <begin position="1374"/>
        <end position="1435"/>
    </location>
</feature>
<sequence>MERRIGHSTARERWSKKGRISLIPVLIWGMLFAAGERPAQAADAEDEVSDWEELVAAFADSANGTIIRLSENITQPNGSLVVPIGKELTLDLAGKELSITATNDPAIKVEGGETSLIIEDLSDEETGKLTVRSSNRPGIGGGYQGSGGGVKNGTVGKITIAGGKVTATGGWDSAGIGGSASSDYNGTITIAGGEITATGGDWGAGIGGGSYGLFGKVTITGGIVTAQGGSQASGIGGGSGGRIDEVTITGGTVRAQGGLGAPGIGSGINRSAGSIIITGGSVIPSSGRADISVIGAGCCTLDVSYVLDNTGTGTITIPKGQQLIVPASATVTNAGTINGEGRITGEGAIDNADGFIAVEVDGPNVSGNKFTLHLDLNDGSGSSLPMTVYAPLSVNDLTLQDAGAALPEPTRAAHRFEGWYTELDGGTKFTETDPLDDGRTLYARWQEIRVLLSSTASDPTNGVFTVTATFNEDVADFTQADINMTNGEVGSFSASAENGKVYTFDVTPTADGPVTVEVSPAVAMDAAGSGNAAALTLTYDGTAPTLELSTLAGEATNSAFTVTATFSEEVTGFAEDDIRVTNGDIDDFSASADNGKLYTFDVKPTADGPVTVEVEPGAAADAAGNANAGTSTLTLTYDTTAPLVEVDPAGSAAPARRAEPVATVTDAGGLAELVYAWTSGETAPPLGGPEWRPFASGAELAQIGGEGDWYVHVYAADKAGNDIFASFGPYTLDNTPPIIVLNGENPYYIPAGQTYVEPGAEATDNNDGSLSADEIEITGDVDTNRLGVYEVRYATSDRAGNGASATRSVYVYDGDSPVIRLLGEEPLVIGVGSEFDDPGAIAEDAQDGVITSAITVTGAVYTDTVGTYELIYRVTDSAGNAAPEARRTVHVIAPPVVALNGLAEVAIRQGSAWSDPGATATDAYYGDLNELMTVSGTVDSRTPGVYTLRYAVENPIGQSAEAVRTVTVARPPANPSSGSGGGGGGESQDRQDGESGPATPNAVNLILNGLAVQADATLETTDDGRTLARLRLTAEQMGELFASSPDTTAAMSGTGEVFILGHPAGALPEARVQRQEVGLGAVKDAAVIEVSGIGDIVAFELPAAALREVWRARPEAALQVIVDGNGMRLPLQAVADAAANATIALTVGRASAADSEAVRGAIDGLGAKELTERPIVYKAEADGRALKGWNGAYQERTMTLDAAADPLQATAVWIDERYRIHFVPSVFANGGRTVTMPSRQDGLYAVIRSERTFVDIAEHWAKADIERMANKRIVEGREAGEFAPSDPVTRAEFAALLVRALGLPEREGRSFADVPETGWYASAVGTASEAGLIGGYEDGSFRPQERITREQMAVMIDRALAYAGQAAQADEAVPGAFADEAEIAEWAKKSVELLTGTGIIQGLTATEFAPREGASRAQSAVILNRLLQHLGFVNR</sequence>
<dbReference type="Gene3D" id="2.60.40.4270">
    <property type="entry name" value="Listeria-Bacteroides repeat domain"/>
    <property type="match status" value="1"/>
</dbReference>
<dbReference type="Proteomes" id="UP001596378">
    <property type="component" value="Unassembled WGS sequence"/>
</dbReference>